<dbReference type="GO" id="GO:0051301">
    <property type="term" value="P:cell division"/>
    <property type="evidence" value="ECO:0007669"/>
    <property type="project" value="UniProtKB-KW"/>
</dbReference>
<dbReference type="GO" id="GO:0000444">
    <property type="term" value="C:MIS12/MIND type complex"/>
    <property type="evidence" value="ECO:0007669"/>
    <property type="project" value="InterPro"/>
</dbReference>
<dbReference type="PANTHER" id="PTHR15459:SF3">
    <property type="entry name" value="POLYAMINE-MODULATED FACTOR 1"/>
    <property type="match status" value="1"/>
</dbReference>
<gene>
    <name evidence="11" type="primary">pmf1</name>
</gene>
<reference evidence="11" key="1">
    <citation type="submission" date="2021-06" db="EMBL/GenBank/DDBJ databases">
        <authorList>
            <consortium name="Wellcome Sanger Institute Data Sharing"/>
        </authorList>
    </citation>
    <scope>NUCLEOTIDE SEQUENCE [LARGE SCALE GENOMIC DNA]</scope>
</reference>
<dbReference type="InterPro" id="IPR007128">
    <property type="entry name" value="PMF1/Nnf1"/>
</dbReference>
<keyword evidence="4" id="KW-0132">Cell division</keyword>
<evidence type="ECO:0000256" key="1">
    <source>
        <dbReference type="ARBA" id="ARBA00004123"/>
    </source>
</evidence>
<evidence type="ECO:0000256" key="3">
    <source>
        <dbReference type="ARBA" id="ARBA00022454"/>
    </source>
</evidence>
<evidence type="ECO:0000256" key="8">
    <source>
        <dbReference type="ARBA" id="ARBA00023306"/>
    </source>
</evidence>
<evidence type="ECO:0000313" key="11">
    <source>
        <dbReference type="Ensembl" id="ENSECRP00000005245.1"/>
    </source>
</evidence>
<keyword evidence="6" id="KW-0995">Kinetochore</keyword>
<evidence type="ECO:0000256" key="7">
    <source>
        <dbReference type="ARBA" id="ARBA00023242"/>
    </source>
</evidence>
<dbReference type="Proteomes" id="UP000694620">
    <property type="component" value="Chromosome 2"/>
</dbReference>
<evidence type="ECO:0000256" key="5">
    <source>
        <dbReference type="ARBA" id="ARBA00022776"/>
    </source>
</evidence>
<keyword evidence="9" id="KW-0137">Centromere</keyword>
<evidence type="ECO:0000313" key="12">
    <source>
        <dbReference type="Proteomes" id="UP000694620"/>
    </source>
</evidence>
<dbReference type="Pfam" id="PF03980">
    <property type="entry name" value="Nnf1"/>
    <property type="match status" value="1"/>
</dbReference>
<dbReference type="GeneTree" id="ENSGT00940000162656"/>
<protein>
    <submittedName>
        <fullName evidence="11">Polyamine-modulated factor 1-like</fullName>
    </submittedName>
</protein>
<feature type="region of interest" description="Disordered" evidence="10">
    <location>
        <begin position="1"/>
        <end position="59"/>
    </location>
</feature>
<dbReference type="Ensembl" id="ENSECRT00000005337.1">
    <property type="protein sequence ID" value="ENSECRP00000005245.1"/>
    <property type="gene ID" value="ENSECRG00000003544.1"/>
</dbReference>
<keyword evidence="8" id="KW-0131">Cell cycle</keyword>
<reference evidence="11" key="2">
    <citation type="submission" date="2025-08" db="UniProtKB">
        <authorList>
            <consortium name="Ensembl"/>
        </authorList>
    </citation>
    <scope>IDENTIFICATION</scope>
</reference>
<comment type="subcellular location">
    <subcellularLocation>
        <location evidence="2">Chromosome</location>
        <location evidence="2">Centromere</location>
        <location evidence="2">Kinetochore</location>
    </subcellularLocation>
    <subcellularLocation>
        <location evidence="1">Nucleus</location>
    </subcellularLocation>
</comment>
<keyword evidence="12" id="KW-1185">Reference proteome</keyword>
<keyword evidence="5" id="KW-0498">Mitosis</keyword>
<reference evidence="11" key="3">
    <citation type="submission" date="2025-09" db="UniProtKB">
        <authorList>
            <consortium name="Ensembl"/>
        </authorList>
    </citation>
    <scope>IDENTIFICATION</scope>
</reference>
<accession>A0A8C4RPW9</accession>
<sequence>METEDAVFSATDSDKEVCRNAASESEAELGGISRFRSTALSSDGNEEPFENKPNNALSADAINEQPRRSRLKLFNKVMEKSLKKLISDSSFQLFAHTFQPFYKQEPRMTQAIHRQFVKELKDSIEGDIKLLIEEMQLESGLCTLDKLEQEAANREEAAWRPSGVPEDDVSSFLLPYYRSRQKHLQKTVHGLEQENALLAAKVVAQREEIIKKQQQISDQLEQWKDFHKAAENKFSPLYH</sequence>
<name>A0A8C4RPW9_ERPCA</name>
<dbReference type="AlphaFoldDB" id="A0A8C4RPW9"/>
<proteinExistence type="predicted"/>
<evidence type="ECO:0000256" key="9">
    <source>
        <dbReference type="ARBA" id="ARBA00023328"/>
    </source>
</evidence>
<dbReference type="PANTHER" id="PTHR15459">
    <property type="entry name" value="POLYAMINE-MODULATED FACTOR 1"/>
    <property type="match status" value="1"/>
</dbReference>
<keyword evidence="3" id="KW-0158">Chromosome</keyword>
<evidence type="ECO:0000256" key="10">
    <source>
        <dbReference type="SAM" id="MobiDB-lite"/>
    </source>
</evidence>
<dbReference type="GO" id="GO:0007059">
    <property type="term" value="P:chromosome segregation"/>
    <property type="evidence" value="ECO:0007669"/>
    <property type="project" value="TreeGrafter"/>
</dbReference>
<dbReference type="GO" id="GO:0005634">
    <property type="term" value="C:nucleus"/>
    <property type="evidence" value="ECO:0007669"/>
    <property type="project" value="UniProtKB-SubCell"/>
</dbReference>
<evidence type="ECO:0000256" key="2">
    <source>
        <dbReference type="ARBA" id="ARBA00004629"/>
    </source>
</evidence>
<dbReference type="OrthoDB" id="18453at2759"/>
<organism evidence="11 12">
    <name type="scientific">Erpetoichthys calabaricus</name>
    <name type="common">Rope fish</name>
    <name type="synonym">Calamoichthys calabaricus</name>
    <dbReference type="NCBI Taxonomy" id="27687"/>
    <lineage>
        <taxon>Eukaryota</taxon>
        <taxon>Metazoa</taxon>
        <taxon>Chordata</taxon>
        <taxon>Craniata</taxon>
        <taxon>Vertebrata</taxon>
        <taxon>Euteleostomi</taxon>
        <taxon>Actinopterygii</taxon>
        <taxon>Polypteriformes</taxon>
        <taxon>Polypteridae</taxon>
        <taxon>Erpetoichthys</taxon>
    </lineage>
</organism>
<keyword evidence="7" id="KW-0539">Nucleus</keyword>
<evidence type="ECO:0000256" key="6">
    <source>
        <dbReference type="ARBA" id="ARBA00022838"/>
    </source>
</evidence>
<evidence type="ECO:0000256" key="4">
    <source>
        <dbReference type="ARBA" id="ARBA00022618"/>
    </source>
</evidence>